<comment type="caution">
    <text evidence="1">The sequence shown here is derived from an EMBL/GenBank/DDBJ whole genome shotgun (WGS) entry which is preliminary data.</text>
</comment>
<sequence length="350" mass="39538">MRRDPTVYLSILLRYAHGGSGAVGIMPAKSFYVLKLKTVPAKYGLSKNIQDLLMALDHYHDGSIDAVELGRLVRLSPNRRASIANTIQKCAGLLKKSPEEITTCVDVIEMCTELLEIADRKPPMDGFPFMRLPVEIRERVLGIMIDNIFRTKSVIPASNKNGSCKCPRFDRDTVFQTAQMKDLACIFGSNLITLEFFRVFFREKTFRFRCTCELHSHLINNDMFLDNVKSIVVHWSGTESAKTFRFLAKMPKLESLGIVISKLTFIHLNERSALMKTYFPLAFKTVRIADALGLDELLEIRGLHQVGVMLAPTSRGGSQSYKMDRANLLELLSSRLTRAKEDGDHDMELA</sequence>
<gene>
    <name evidence="1" type="ORF">TGAMA5MH_05563</name>
</gene>
<protein>
    <submittedName>
        <fullName evidence="1">Uncharacterized protein</fullName>
    </submittedName>
</protein>
<dbReference type="Proteomes" id="UP000236546">
    <property type="component" value="Unassembled WGS sequence"/>
</dbReference>
<dbReference type="EMBL" id="MTYH01000050">
    <property type="protein sequence ID" value="PNP42819.1"/>
    <property type="molecule type" value="Genomic_DNA"/>
</dbReference>
<proteinExistence type="predicted"/>
<accession>A0A2K0TBB4</accession>
<dbReference type="AlphaFoldDB" id="A0A2K0TBB4"/>
<evidence type="ECO:0000313" key="1">
    <source>
        <dbReference type="EMBL" id="PNP42819.1"/>
    </source>
</evidence>
<organism evidence="1 2">
    <name type="scientific">Trichoderma gamsii</name>
    <dbReference type="NCBI Taxonomy" id="398673"/>
    <lineage>
        <taxon>Eukaryota</taxon>
        <taxon>Fungi</taxon>
        <taxon>Dikarya</taxon>
        <taxon>Ascomycota</taxon>
        <taxon>Pezizomycotina</taxon>
        <taxon>Sordariomycetes</taxon>
        <taxon>Hypocreomycetidae</taxon>
        <taxon>Hypocreales</taxon>
        <taxon>Hypocreaceae</taxon>
        <taxon>Trichoderma</taxon>
    </lineage>
</organism>
<evidence type="ECO:0000313" key="2">
    <source>
        <dbReference type="Proteomes" id="UP000236546"/>
    </source>
</evidence>
<name>A0A2K0TBB4_9HYPO</name>
<dbReference type="OrthoDB" id="4761172at2759"/>
<reference evidence="1 2" key="1">
    <citation type="submission" date="2017-02" db="EMBL/GenBank/DDBJ databases">
        <title>Genomes of Trichoderma spp. with biocontrol activity.</title>
        <authorList>
            <person name="Gardiner D."/>
            <person name="Kazan K."/>
            <person name="Vos C."/>
            <person name="Harvey P."/>
        </authorList>
    </citation>
    <scope>NUCLEOTIDE SEQUENCE [LARGE SCALE GENOMIC DNA]</scope>
    <source>
        <strain evidence="1 2">A5MH</strain>
    </source>
</reference>